<protein>
    <recommendedName>
        <fullName evidence="3">Arrestin C-terminal-like domain-containing protein</fullName>
    </recommendedName>
</protein>
<sequence length="424" mass="47687">MEAWDLQLTVPNTHILLESYGEAYAPPIIGSVSIAVPSASHEFSTDGYPKINISLVRSVTPKTQNSIIPKSNRKSHGHLLKRLQKRCPTTSRNCSRAAPHLEPEVETVVQCNLWNSPDEVSDQEDGIKTWLRFNFCLPIPNYIPVTAETVLGNVSYAIAATVTSAGAFSRTKPLRVEQKTNILRCMVAEPLEYFRQYPGERVVTELCLTPKIQHPDSRIRAKAAYTAQWVARSTIKQGLRKTEVKYVVVKQLRWTVEETVQYITISKGGGEATTTCKKKHVRQLCDGVQKGHWIARGGIYEGEDWIEVPFDISIPAEVAPAERIDLSSYRCQHRGTSCQCDAGETTAITVDHQLRLEVITGEDTFDQGTRTLVDRKPRMKSFNAVFRLPIREFVSEDSITLCDDILPRYEDTYLMPPNYTSAVC</sequence>
<dbReference type="OrthoDB" id="3922101at2759"/>
<name>A0A5N5XGK2_9EURO</name>
<accession>A0A5N5XGK2</accession>
<dbReference type="EMBL" id="ML732156">
    <property type="protein sequence ID" value="KAB8078644.1"/>
    <property type="molecule type" value="Genomic_DNA"/>
</dbReference>
<evidence type="ECO:0008006" key="3">
    <source>
        <dbReference type="Google" id="ProtNLM"/>
    </source>
</evidence>
<keyword evidence="2" id="KW-1185">Reference proteome</keyword>
<evidence type="ECO:0000313" key="2">
    <source>
        <dbReference type="Proteomes" id="UP000326565"/>
    </source>
</evidence>
<proteinExistence type="predicted"/>
<gene>
    <name evidence="1" type="ORF">BDV29DRAFT_165945</name>
</gene>
<organism evidence="1 2">
    <name type="scientific">Aspergillus leporis</name>
    <dbReference type="NCBI Taxonomy" id="41062"/>
    <lineage>
        <taxon>Eukaryota</taxon>
        <taxon>Fungi</taxon>
        <taxon>Dikarya</taxon>
        <taxon>Ascomycota</taxon>
        <taxon>Pezizomycotina</taxon>
        <taxon>Eurotiomycetes</taxon>
        <taxon>Eurotiomycetidae</taxon>
        <taxon>Eurotiales</taxon>
        <taxon>Aspergillaceae</taxon>
        <taxon>Aspergillus</taxon>
        <taxon>Aspergillus subgen. Circumdati</taxon>
    </lineage>
</organism>
<dbReference type="AlphaFoldDB" id="A0A5N5XGK2"/>
<dbReference type="Proteomes" id="UP000326565">
    <property type="component" value="Unassembled WGS sequence"/>
</dbReference>
<reference evidence="1 2" key="1">
    <citation type="submission" date="2019-04" db="EMBL/GenBank/DDBJ databases">
        <title>Friends and foes A comparative genomics study of 23 Aspergillus species from section Flavi.</title>
        <authorList>
            <consortium name="DOE Joint Genome Institute"/>
            <person name="Kjaerbolling I."/>
            <person name="Vesth T."/>
            <person name="Frisvad J.C."/>
            <person name="Nybo J.L."/>
            <person name="Theobald S."/>
            <person name="Kildgaard S."/>
            <person name="Isbrandt T."/>
            <person name="Kuo A."/>
            <person name="Sato A."/>
            <person name="Lyhne E.K."/>
            <person name="Kogle M.E."/>
            <person name="Wiebenga A."/>
            <person name="Kun R.S."/>
            <person name="Lubbers R.J."/>
            <person name="Makela M.R."/>
            <person name="Barry K."/>
            <person name="Chovatia M."/>
            <person name="Clum A."/>
            <person name="Daum C."/>
            <person name="Haridas S."/>
            <person name="He G."/>
            <person name="LaButti K."/>
            <person name="Lipzen A."/>
            <person name="Mondo S."/>
            <person name="Riley R."/>
            <person name="Salamov A."/>
            <person name="Simmons B.A."/>
            <person name="Magnuson J.K."/>
            <person name="Henrissat B."/>
            <person name="Mortensen U.H."/>
            <person name="Larsen T.O."/>
            <person name="Devries R.P."/>
            <person name="Grigoriev I.V."/>
            <person name="Machida M."/>
            <person name="Baker S.E."/>
            <person name="Andersen M.R."/>
        </authorList>
    </citation>
    <scope>NUCLEOTIDE SEQUENCE [LARGE SCALE GENOMIC DNA]</scope>
    <source>
        <strain evidence="1 2">CBS 151.66</strain>
    </source>
</reference>
<evidence type="ECO:0000313" key="1">
    <source>
        <dbReference type="EMBL" id="KAB8078644.1"/>
    </source>
</evidence>